<dbReference type="PANTHER" id="PTHR42834">
    <property type="entry name" value="ENDONUCLEASE/EXONUCLEASE/PHOSPHATASE FAMILY PROTEIN (AFU_ORTHOLOGUE AFUA_3G09210)"/>
    <property type="match status" value="1"/>
</dbReference>
<proteinExistence type="predicted"/>
<protein>
    <submittedName>
        <fullName evidence="1">Uncharacterized protein</fullName>
    </submittedName>
</protein>
<feature type="non-terminal residue" evidence="1">
    <location>
        <position position="1"/>
    </location>
</feature>
<dbReference type="AlphaFoldDB" id="A0A6G3WL22"/>
<accession>A0A6G3WL22</accession>
<organism evidence="1">
    <name type="scientific">Streptomyces sp. SID7499</name>
    <dbReference type="NCBI Taxonomy" id="2706086"/>
    <lineage>
        <taxon>Bacteria</taxon>
        <taxon>Bacillati</taxon>
        <taxon>Actinomycetota</taxon>
        <taxon>Actinomycetes</taxon>
        <taxon>Kitasatosporales</taxon>
        <taxon>Streptomycetaceae</taxon>
        <taxon>Streptomyces</taxon>
    </lineage>
</organism>
<dbReference type="EMBL" id="JAAGMN010000732">
    <property type="protein sequence ID" value="NEE06205.1"/>
    <property type="molecule type" value="Genomic_DNA"/>
</dbReference>
<sequence>AVLVSGKVAEYYPGTGTQSLTQITAPRFTVLSSGNALPAPVVLDARSVPGRYVPSADGGSIDALPLDPARYALDLYEALEGSRVEFADTRVTGATTAYDEIWVT</sequence>
<comment type="caution">
    <text evidence="1">The sequence shown here is derived from an EMBL/GenBank/DDBJ whole genome shotgun (WGS) entry which is preliminary data.</text>
</comment>
<evidence type="ECO:0000313" key="1">
    <source>
        <dbReference type="EMBL" id="NEE06205.1"/>
    </source>
</evidence>
<feature type="non-terminal residue" evidence="1">
    <location>
        <position position="104"/>
    </location>
</feature>
<name>A0A6G3WL22_9ACTN</name>
<dbReference type="PANTHER" id="PTHR42834:SF1">
    <property type="entry name" value="ENDONUCLEASE_EXONUCLEASE_PHOSPHATASE FAMILY PROTEIN (AFU_ORTHOLOGUE AFUA_3G09210)"/>
    <property type="match status" value="1"/>
</dbReference>
<reference evidence="1" key="1">
    <citation type="submission" date="2020-01" db="EMBL/GenBank/DDBJ databases">
        <title>Insect and environment-associated Actinomycetes.</title>
        <authorList>
            <person name="Currrie C."/>
            <person name="Chevrette M."/>
            <person name="Carlson C."/>
            <person name="Stubbendieck R."/>
            <person name="Wendt-Pienkowski E."/>
        </authorList>
    </citation>
    <scope>NUCLEOTIDE SEQUENCE</scope>
    <source>
        <strain evidence="1">SID7499</strain>
    </source>
</reference>
<gene>
    <name evidence="1" type="ORF">G3M58_07125</name>
</gene>